<evidence type="ECO:0000313" key="2">
    <source>
        <dbReference type="Proteomes" id="UP000324222"/>
    </source>
</evidence>
<reference evidence="1 2" key="1">
    <citation type="submission" date="2019-05" db="EMBL/GenBank/DDBJ databases">
        <title>Another draft genome of Portunus trituberculatus and its Hox gene families provides insights of decapod evolution.</title>
        <authorList>
            <person name="Jeong J.-H."/>
            <person name="Song I."/>
            <person name="Kim S."/>
            <person name="Choi T."/>
            <person name="Kim D."/>
            <person name="Ryu S."/>
            <person name="Kim W."/>
        </authorList>
    </citation>
    <scope>NUCLEOTIDE SEQUENCE [LARGE SCALE GENOMIC DNA]</scope>
    <source>
        <tissue evidence="1">Muscle</tissue>
    </source>
</reference>
<comment type="caution">
    <text evidence="1">The sequence shown here is derived from an EMBL/GenBank/DDBJ whole genome shotgun (WGS) entry which is preliminary data.</text>
</comment>
<dbReference type="EMBL" id="VSRR010004702">
    <property type="protein sequence ID" value="MPC40466.1"/>
    <property type="molecule type" value="Genomic_DNA"/>
</dbReference>
<gene>
    <name evidence="1" type="ORF">E2C01_034023</name>
</gene>
<sequence>MTMTRMRSNNRKERTFTRTSLDGRDEVIKRQAVNAIKEEIDETTQNRLETLKTLMCFLL</sequence>
<proteinExistence type="predicted"/>
<organism evidence="1 2">
    <name type="scientific">Portunus trituberculatus</name>
    <name type="common">Swimming crab</name>
    <name type="synonym">Neptunus trituberculatus</name>
    <dbReference type="NCBI Taxonomy" id="210409"/>
    <lineage>
        <taxon>Eukaryota</taxon>
        <taxon>Metazoa</taxon>
        <taxon>Ecdysozoa</taxon>
        <taxon>Arthropoda</taxon>
        <taxon>Crustacea</taxon>
        <taxon>Multicrustacea</taxon>
        <taxon>Malacostraca</taxon>
        <taxon>Eumalacostraca</taxon>
        <taxon>Eucarida</taxon>
        <taxon>Decapoda</taxon>
        <taxon>Pleocyemata</taxon>
        <taxon>Brachyura</taxon>
        <taxon>Eubrachyura</taxon>
        <taxon>Portunoidea</taxon>
        <taxon>Portunidae</taxon>
        <taxon>Portuninae</taxon>
        <taxon>Portunus</taxon>
    </lineage>
</organism>
<accession>A0A5B7F506</accession>
<protein>
    <submittedName>
        <fullName evidence="1">Uncharacterized protein</fullName>
    </submittedName>
</protein>
<dbReference type="Proteomes" id="UP000324222">
    <property type="component" value="Unassembled WGS sequence"/>
</dbReference>
<keyword evidence="2" id="KW-1185">Reference proteome</keyword>
<evidence type="ECO:0000313" key="1">
    <source>
        <dbReference type="EMBL" id="MPC40466.1"/>
    </source>
</evidence>
<name>A0A5B7F506_PORTR</name>
<dbReference type="AlphaFoldDB" id="A0A5B7F506"/>